<evidence type="ECO:0000259" key="6">
    <source>
        <dbReference type="Pfam" id="PF00185"/>
    </source>
</evidence>
<comment type="similarity">
    <text evidence="1 5">Belongs to the aspartate/ornithine carbamoyltransferase superfamily. OTCase family.</text>
</comment>
<dbReference type="GO" id="GO:0019240">
    <property type="term" value="P:citrulline biosynthetic process"/>
    <property type="evidence" value="ECO:0007669"/>
    <property type="project" value="TreeGrafter"/>
</dbReference>
<keyword evidence="3 5" id="KW-0808">Transferase</keyword>
<feature type="domain" description="Aspartate/ornithine carbamoyltransferase carbamoyl-P binding" evidence="7">
    <location>
        <begin position="9"/>
        <end position="149"/>
    </location>
</feature>
<dbReference type="PANTHER" id="PTHR45753">
    <property type="entry name" value="ORNITHINE CARBAMOYLTRANSFERASE, MITOCHONDRIAL"/>
    <property type="match status" value="1"/>
</dbReference>
<dbReference type="AlphaFoldDB" id="A0A812EYR2"/>
<dbReference type="InterPro" id="IPR006132">
    <property type="entry name" value="Asp/Orn_carbamoyltranf_P-bd"/>
</dbReference>
<evidence type="ECO:0000256" key="2">
    <source>
        <dbReference type="ARBA" id="ARBA00013007"/>
    </source>
</evidence>
<dbReference type="Pfam" id="PF00185">
    <property type="entry name" value="OTCace"/>
    <property type="match status" value="1"/>
</dbReference>
<evidence type="ECO:0000256" key="5">
    <source>
        <dbReference type="HAMAP-Rule" id="MF_01109"/>
    </source>
</evidence>
<feature type="binding site" evidence="5">
    <location>
        <position position="85"/>
    </location>
    <ligand>
        <name>carbamoyl phosphate</name>
        <dbReference type="ChEBI" id="CHEBI:58228"/>
    </ligand>
</feature>
<evidence type="ECO:0000313" key="8">
    <source>
        <dbReference type="EMBL" id="CAE6484819.1"/>
    </source>
</evidence>
<evidence type="ECO:0000256" key="4">
    <source>
        <dbReference type="ARBA" id="ARBA00048772"/>
    </source>
</evidence>
<dbReference type="Gene3D" id="3.40.50.1370">
    <property type="entry name" value="Aspartate/ornithine carbamoyltransferase"/>
    <property type="match status" value="2"/>
</dbReference>
<reference evidence="8" key="1">
    <citation type="submission" date="2021-02" db="EMBL/GenBank/DDBJ databases">
        <authorList>
            <person name="Han P."/>
        </authorList>
    </citation>
    <scope>NUCLEOTIDE SEQUENCE</scope>
    <source>
        <strain evidence="8">Candidatus Nitrosotenuis uzonensis 5A</strain>
    </source>
</reference>
<feature type="binding site" evidence="5">
    <location>
        <begin position="264"/>
        <end position="265"/>
    </location>
    <ligand>
        <name>carbamoyl phosphate</name>
        <dbReference type="ChEBI" id="CHEBI:58228"/>
    </ligand>
</feature>
<dbReference type="GO" id="GO:0042450">
    <property type="term" value="P:L-arginine biosynthetic process via ornithine"/>
    <property type="evidence" value="ECO:0007669"/>
    <property type="project" value="UniProtKB-UniRule"/>
</dbReference>
<feature type="binding site" evidence="5">
    <location>
        <begin position="136"/>
        <end position="139"/>
    </location>
    <ligand>
        <name>carbamoyl phosphate</name>
        <dbReference type="ChEBI" id="CHEBI:58228"/>
    </ligand>
</feature>
<evidence type="ECO:0000256" key="3">
    <source>
        <dbReference type="ARBA" id="ARBA00022679"/>
    </source>
</evidence>
<dbReference type="PROSITE" id="PS00097">
    <property type="entry name" value="CARBAMOYLTRANSFERASE"/>
    <property type="match status" value="1"/>
</dbReference>
<keyword evidence="5" id="KW-0963">Cytoplasm</keyword>
<evidence type="ECO:0000313" key="9">
    <source>
        <dbReference type="Proteomes" id="UP000655759"/>
    </source>
</evidence>
<dbReference type="InterPro" id="IPR024904">
    <property type="entry name" value="OTCase_ArgI"/>
</dbReference>
<dbReference type="HAMAP" id="MF_01109">
    <property type="entry name" value="OTCase"/>
    <property type="match status" value="1"/>
</dbReference>
<name>A0A812EYR2_9ARCH</name>
<protein>
    <recommendedName>
        <fullName evidence="2 5">Ornithine carbamoyltransferase</fullName>
        <shortName evidence="5">OTCase</shortName>
        <ecNumber evidence="2 5">2.1.3.3</ecNumber>
    </recommendedName>
</protein>
<dbReference type="Proteomes" id="UP000655759">
    <property type="component" value="Unassembled WGS sequence"/>
</dbReference>
<feature type="binding site" evidence="5">
    <location>
        <position position="109"/>
    </location>
    <ligand>
        <name>carbamoyl phosphate</name>
        <dbReference type="ChEBI" id="CHEBI:58228"/>
    </ligand>
</feature>
<dbReference type="Pfam" id="PF02729">
    <property type="entry name" value="OTCace_N"/>
    <property type="match status" value="1"/>
</dbReference>
<feature type="binding site" evidence="5">
    <location>
        <begin position="58"/>
        <end position="61"/>
    </location>
    <ligand>
        <name>carbamoyl phosphate</name>
        <dbReference type="ChEBI" id="CHEBI:58228"/>
    </ligand>
</feature>
<dbReference type="NCBIfam" id="NF001986">
    <property type="entry name" value="PRK00779.1"/>
    <property type="match status" value="1"/>
</dbReference>
<dbReference type="SUPFAM" id="SSF53671">
    <property type="entry name" value="Aspartate/ornithine carbamoyltransferase"/>
    <property type="match status" value="1"/>
</dbReference>
<feature type="binding site" evidence="5">
    <location>
        <begin position="230"/>
        <end position="231"/>
    </location>
    <ligand>
        <name>L-ornithine</name>
        <dbReference type="ChEBI" id="CHEBI:46911"/>
    </ligand>
</feature>
<feature type="binding site" evidence="5">
    <location>
        <position position="167"/>
    </location>
    <ligand>
        <name>L-ornithine</name>
        <dbReference type="ChEBI" id="CHEBI:46911"/>
    </ligand>
</feature>
<dbReference type="EMBL" id="CAJNAQ010000001">
    <property type="protein sequence ID" value="CAE6484819.1"/>
    <property type="molecule type" value="Genomic_DNA"/>
</dbReference>
<dbReference type="InterPro" id="IPR036901">
    <property type="entry name" value="Asp/Orn_carbamoylTrfase_sf"/>
</dbReference>
<dbReference type="FunFam" id="3.40.50.1370:FF:000008">
    <property type="entry name" value="Ornithine carbamoyltransferase"/>
    <property type="match status" value="1"/>
</dbReference>
<dbReference type="InterPro" id="IPR006130">
    <property type="entry name" value="Asp/Orn_carbamoylTrfase"/>
</dbReference>
<dbReference type="GO" id="GO:0016597">
    <property type="term" value="F:amino acid binding"/>
    <property type="evidence" value="ECO:0007669"/>
    <property type="project" value="InterPro"/>
</dbReference>
<organism evidence="8 9">
    <name type="scientific">Candidatus Nitrosotenuis uzonensis</name>
    <dbReference type="NCBI Taxonomy" id="1407055"/>
    <lineage>
        <taxon>Archaea</taxon>
        <taxon>Nitrososphaerota</taxon>
        <taxon>Candidatus Nitrosotenuis</taxon>
    </lineage>
</organism>
<proteinExistence type="inferred from homology"/>
<feature type="binding site" evidence="5">
    <location>
        <position position="292"/>
    </location>
    <ligand>
        <name>carbamoyl phosphate</name>
        <dbReference type="ChEBI" id="CHEBI:58228"/>
    </ligand>
</feature>
<sequence length="305" mass="34102">MDEKMIKTKDLLTLGELDRKQIVQILELAIKMKKDLKKGITKPVLKNKTLAMIFQKPSTRTRVSFETGMFQLGGHAIHMSAQDLQLSRGETIDDTAKTLSRYVDIIMARVYDHSTIVSLAESASVPVINGLSNSFHPCQILADLMTIKEKKKRFNGLKLAWIGDGNNVCNSMIYGCSRVGISISIATPKGFEPNLQVVKECRDLTEINLFQDPNMAVKDADIIVTDTFVSIHDKPGRLEKFYPKYQVNSSLMGRAKKDAIFMHCLPAKRGQEVTSSVIDGSQSVVWDEAENRLHTQKALLALLTF</sequence>
<evidence type="ECO:0000259" key="7">
    <source>
        <dbReference type="Pfam" id="PF02729"/>
    </source>
</evidence>
<comment type="subcellular location">
    <subcellularLocation>
        <location evidence="5">Cytoplasm</location>
    </subcellularLocation>
</comment>
<comment type="caution">
    <text evidence="8">The sequence shown here is derived from an EMBL/GenBank/DDBJ whole genome shotgun (WGS) entry which is preliminary data.</text>
</comment>
<gene>
    <name evidence="8" type="primary">argF</name>
    <name evidence="8" type="ORF">NUZ5A_10070</name>
</gene>
<feature type="binding site" evidence="5">
    <location>
        <position position="226"/>
    </location>
    <ligand>
        <name>L-ornithine</name>
        <dbReference type="ChEBI" id="CHEBI:46911"/>
    </ligand>
</feature>
<dbReference type="GO" id="GO:0005737">
    <property type="term" value="C:cytoplasm"/>
    <property type="evidence" value="ECO:0007669"/>
    <property type="project" value="UniProtKB-SubCell"/>
</dbReference>
<dbReference type="PANTHER" id="PTHR45753:SF3">
    <property type="entry name" value="ORNITHINE TRANSCARBAMYLASE, MITOCHONDRIAL"/>
    <property type="match status" value="1"/>
</dbReference>
<dbReference type="InterPro" id="IPR006131">
    <property type="entry name" value="Asp_carbamoyltransf_Asp/Orn-bd"/>
</dbReference>
<dbReference type="InterPro" id="IPR002292">
    <property type="entry name" value="Orn/put_carbamltrans"/>
</dbReference>
<dbReference type="PRINTS" id="PR00100">
    <property type="entry name" value="AOTCASE"/>
</dbReference>
<evidence type="ECO:0000256" key="1">
    <source>
        <dbReference type="ARBA" id="ARBA00007805"/>
    </source>
</evidence>
<dbReference type="NCBIfam" id="TIGR00658">
    <property type="entry name" value="orni_carb_tr"/>
    <property type="match status" value="1"/>
</dbReference>
<comment type="catalytic activity">
    <reaction evidence="4 5">
        <text>carbamoyl phosphate + L-ornithine = L-citrulline + phosphate + H(+)</text>
        <dbReference type="Rhea" id="RHEA:19513"/>
        <dbReference type="ChEBI" id="CHEBI:15378"/>
        <dbReference type="ChEBI" id="CHEBI:43474"/>
        <dbReference type="ChEBI" id="CHEBI:46911"/>
        <dbReference type="ChEBI" id="CHEBI:57743"/>
        <dbReference type="ChEBI" id="CHEBI:58228"/>
        <dbReference type="EC" id="2.1.3.3"/>
    </reaction>
</comment>
<dbReference type="PRINTS" id="PR00102">
    <property type="entry name" value="OTCASE"/>
</dbReference>
<dbReference type="EC" id="2.1.3.3" evidence="2 5"/>
<dbReference type="GO" id="GO:0004585">
    <property type="term" value="F:ornithine carbamoyltransferase activity"/>
    <property type="evidence" value="ECO:0007669"/>
    <property type="project" value="UniProtKB-UniRule"/>
</dbReference>
<accession>A0A812EYR2</accession>
<feature type="domain" description="Aspartate/ornithine carbamoyltransferase Asp/Orn-binding" evidence="6">
    <location>
        <begin position="155"/>
        <end position="303"/>
    </location>
</feature>